<evidence type="ECO:0000256" key="4">
    <source>
        <dbReference type="ARBA" id="ARBA00022982"/>
    </source>
</evidence>
<dbReference type="Pfam" id="PF00085">
    <property type="entry name" value="Thioredoxin"/>
    <property type="match status" value="1"/>
</dbReference>
<name>A0A1D8IL28_9GAMM</name>
<dbReference type="InterPro" id="IPR013766">
    <property type="entry name" value="Thioredoxin_domain"/>
</dbReference>
<evidence type="ECO:0000259" key="8">
    <source>
        <dbReference type="PROSITE" id="PS51352"/>
    </source>
</evidence>
<dbReference type="CDD" id="cd02947">
    <property type="entry name" value="TRX_family"/>
    <property type="match status" value="1"/>
</dbReference>
<keyword evidence="4" id="KW-0249">Electron transport</keyword>
<dbReference type="KEGG" id="aprs:BI364_02905"/>
<dbReference type="Pfam" id="PF21352">
    <property type="entry name" value="Zn_ribbon_Thio2"/>
    <property type="match status" value="1"/>
</dbReference>
<dbReference type="InterPro" id="IPR005746">
    <property type="entry name" value="Thioredoxin"/>
</dbReference>
<evidence type="ECO:0000256" key="7">
    <source>
        <dbReference type="NCBIfam" id="TIGR01068"/>
    </source>
</evidence>
<accession>A0A1D8IL28</accession>
<comment type="similarity">
    <text evidence="1">Belongs to the thioredoxin family.</text>
</comment>
<keyword evidence="2" id="KW-0813">Transport</keyword>
<keyword evidence="3" id="KW-0479">Metal-binding</keyword>
<dbReference type="NCBIfam" id="TIGR01068">
    <property type="entry name" value="thioredoxin"/>
    <property type="match status" value="1"/>
</dbReference>
<keyword evidence="6" id="KW-0676">Redox-active center</keyword>
<evidence type="ECO:0000256" key="3">
    <source>
        <dbReference type="ARBA" id="ARBA00022723"/>
    </source>
</evidence>
<feature type="domain" description="Thioredoxin" evidence="8">
    <location>
        <begin position="9"/>
        <end position="145"/>
    </location>
</feature>
<protein>
    <recommendedName>
        <fullName evidence="7">Thioredoxin</fullName>
    </recommendedName>
</protein>
<evidence type="ECO:0000313" key="9">
    <source>
        <dbReference type="EMBL" id="AOU97091.1"/>
    </source>
</evidence>
<evidence type="ECO:0000256" key="5">
    <source>
        <dbReference type="ARBA" id="ARBA00023157"/>
    </source>
</evidence>
<dbReference type="PRINTS" id="PR00421">
    <property type="entry name" value="THIOREDOXIN"/>
</dbReference>
<gene>
    <name evidence="9" type="ORF">BI364_02905</name>
</gene>
<dbReference type="RefSeq" id="WP_070077479.1">
    <property type="nucleotide sequence ID" value="NZ_CP017415.1"/>
</dbReference>
<organism evidence="9 10">
    <name type="scientific">Acidihalobacter yilgarnensis</name>
    <dbReference type="NCBI Taxonomy" id="2819280"/>
    <lineage>
        <taxon>Bacteria</taxon>
        <taxon>Pseudomonadati</taxon>
        <taxon>Pseudomonadota</taxon>
        <taxon>Gammaproteobacteria</taxon>
        <taxon>Chromatiales</taxon>
        <taxon>Ectothiorhodospiraceae</taxon>
        <taxon>Acidihalobacter</taxon>
    </lineage>
</organism>
<dbReference type="GO" id="GO:0045454">
    <property type="term" value="P:cell redox homeostasis"/>
    <property type="evidence" value="ECO:0007669"/>
    <property type="project" value="TreeGrafter"/>
</dbReference>
<evidence type="ECO:0000256" key="6">
    <source>
        <dbReference type="ARBA" id="ARBA00023284"/>
    </source>
</evidence>
<dbReference type="Gene3D" id="3.40.30.10">
    <property type="entry name" value="Glutaredoxin"/>
    <property type="match status" value="1"/>
</dbReference>
<proteinExistence type="inferred from homology"/>
<dbReference type="GO" id="GO:0015035">
    <property type="term" value="F:protein-disulfide reductase activity"/>
    <property type="evidence" value="ECO:0007669"/>
    <property type="project" value="UniProtKB-UniRule"/>
</dbReference>
<dbReference type="Gene3D" id="2.30.30.380">
    <property type="entry name" value="Zn-finger domain of Sec23/24"/>
    <property type="match status" value="1"/>
</dbReference>
<dbReference type="GO" id="GO:0005829">
    <property type="term" value="C:cytosol"/>
    <property type="evidence" value="ECO:0007669"/>
    <property type="project" value="TreeGrafter"/>
</dbReference>
<dbReference type="EMBL" id="CP017415">
    <property type="protein sequence ID" value="AOU97091.1"/>
    <property type="molecule type" value="Genomic_DNA"/>
</dbReference>
<reference evidence="10" key="1">
    <citation type="submission" date="2016-09" db="EMBL/GenBank/DDBJ databases">
        <title>Acidihalobacter prosperus F5.</title>
        <authorList>
            <person name="Khaleque H.N."/>
            <person name="Ramsay J.P."/>
            <person name="Kaksonen A.H."/>
            <person name="Boxall N.J."/>
            <person name="Watkin E.L.J."/>
        </authorList>
    </citation>
    <scope>NUCLEOTIDE SEQUENCE [LARGE SCALE GENOMIC DNA]</scope>
    <source>
        <strain evidence="10">F5</strain>
    </source>
</reference>
<dbReference type="SUPFAM" id="SSF52833">
    <property type="entry name" value="Thioredoxin-like"/>
    <property type="match status" value="1"/>
</dbReference>
<dbReference type="Proteomes" id="UP000095401">
    <property type="component" value="Chromosome"/>
</dbReference>
<keyword evidence="5" id="KW-1015">Disulfide bond</keyword>
<evidence type="ECO:0000313" key="10">
    <source>
        <dbReference type="Proteomes" id="UP000095401"/>
    </source>
</evidence>
<dbReference type="PROSITE" id="PS00194">
    <property type="entry name" value="THIOREDOXIN_1"/>
    <property type="match status" value="1"/>
</dbReference>
<keyword evidence="10" id="KW-1185">Reference proteome</keyword>
<evidence type="ECO:0000256" key="1">
    <source>
        <dbReference type="ARBA" id="ARBA00008987"/>
    </source>
</evidence>
<dbReference type="NCBIfam" id="NF008229">
    <property type="entry name" value="PRK10996.1"/>
    <property type="match status" value="1"/>
</dbReference>
<dbReference type="PANTHER" id="PTHR45663:SF11">
    <property type="entry name" value="GEO12009P1"/>
    <property type="match status" value="1"/>
</dbReference>
<evidence type="ECO:0000256" key="2">
    <source>
        <dbReference type="ARBA" id="ARBA00022448"/>
    </source>
</evidence>
<sequence>MSDSLHIVCPHCDAINRISAPRLSDGPKCGGCHRPLFTGEPLSLSGERFNKHVARSDIQLLVDFWAPWCGPCRMMAPYFAEAAAQLEPHMRLVKVDTEAEPALGAQFSIRSIPTLALFKCGREAARQAGAMGVADIVRWARANGA</sequence>
<dbReference type="PROSITE" id="PS51352">
    <property type="entry name" value="THIOREDOXIN_2"/>
    <property type="match status" value="1"/>
</dbReference>
<dbReference type="InterPro" id="IPR017937">
    <property type="entry name" value="Thioredoxin_CS"/>
</dbReference>
<dbReference type="PANTHER" id="PTHR45663">
    <property type="entry name" value="GEO12009P1"/>
    <property type="match status" value="1"/>
</dbReference>
<dbReference type="GO" id="GO:0046872">
    <property type="term" value="F:metal ion binding"/>
    <property type="evidence" value="ECO:0007669"/>
    <property type="project" value="UniProtKB-KW"/>
</dbReference>
<dbReference type="InterPro" id="IPR049299">
    <property type="entry name" value="Thio2_N"/>
</dbReference>
<dbReference type="AlphaFoldDB" id="A0A1D8IL28"/>
<dbReference type="InterPro" id="IPR036249">
    <property type="entry name" value="Thioredoxin-like_sf"/>
</dbReference>